<dbReference type="Pfam" id="PF24430">
    <property type="entry name" value="DUF7553"/>
    <property type="match status" value="1"/>
</dbReference>
<dbReference type="Proteomes" id="UP000199079">
    <property type="component" value="Unassembled WGS sequence"/>
</dbReference>
<organism evidence="1 2">
    <name type="scientific">Halopenitus persicus</name>
    <dbReference type="NCBI Taxonomy" id="1048396"/>
    <lineage>
        <taxon>Archaea</taxon>
        <taxon>Methanobacteriati</taxon>
        <taxon>Methanobacteriota</taxon>
        <taxon>Stenosarchaea group</taxon>
        <taxon>Halobacteria</taxon>
        <taxon>Halobacteriales</taxon>
        <taxon>Haloferacaceae</taxon>
        <taxon>Halopenitus</taxon>
    </lineage>
</organism>
<proteinExistence type="predicted"/>
<protein>
    <submittedName>
        <fullName evidence="1">Uncharacterized protein</fullName>
    </submittedName>
</protein>
<dbReference type="AlphaFoldDB" id="A0A1H3DJN4"/>
<dbReference type="EMBL" id="FNPC01000001">
    <property type="protein sequence ID" value="SDX65854.1"/>
    <property type="molecule type" value="Genomic_DNA"/>
</dbReference>
<accession>A0A1H3DJN4</accession>
<dbReference type="RefSeq" id="WP_092730131.1">
    <property type="nucleotide sequence ID" value="NZ_FNPC01000001.1"/>
</dbReference>
<keyword evidence="2" id="KW-1185">Reference proteome</keyword>
<gene>
    <name evidence="1" type="ORF">SAMN05216564_10113</name>
</gene>
<sequence length="88" mass="9482">MSIEKLHEASDVLREAATAVEGSAADRLTERADRLAALADRDRGPDHGTVARLQQKLKDLKADEPAAADAVDEANALLNEYRETVEGV</sequence>
<evidence type="ECO:0000313" key="2">
    <source>
        <dbReference type="Proteomes" id="UP000199079"/>
    </source>
</evidence>
<reference evidence="2" key="1">
    <citation type="submission" date="2016-10" db="EMBL/GenBank/DDBJ databases">
        <authorList>
            <person name="Varghese N."/>
            <person name="Submissions S."/>
        </authorList>
    </citation>
    <scope>NUCLEOTIDE SEQUENCE [LARGE SCALE GENOMIC DNA]</scope>
    <source>
        <strain evidence="2">DC30,IBRC 10041,KCTC 4046</strain>
    </source>
</reference>
<dbReference type="InterPro" id="IPR055975">
    <property type="entry name" value="DUF7553"/>
</dbReference>
<evidence type="ECO:0000313" key="1">
    <source>
        <dbReference type="EMBL" id="SDX65854.1"/>
    </source>
</evidence>
<name>A0A1H3DJN4_9EURY</name>